<proteinExistence type="predicted"/>
<keyword evidence="3" id="KW-1185">Reference proteome</keyword>
<evidence type="ECO:0000259" key="1">
    <source>
        <dbReference type="Pfam" id="PF09250"/>
    </source>
</evidence>
<reference evidence="2" key="2">
    <citation type="submission" date="2020-09" db="EMBL/GenBank/DDBJ databases">
        <authorList>
            <person name="Sun Q."/>
            <person name="Zhou Y."/>
        </authorList>
    </citation>
    <scope>NUCLEOTIDE SEQUENCE</scope>
    <source>
        <strain evidence="2">CGMCC 1.12214</strain>
    </source>
</reference>
<comment type="caution">
    <text evidence="2">The sequence shown here is derived from an EMBL/GenBank/DDBJ whole genome shotgun (WGS) entry which is preliminary data.</text>
</comment>
<dbReference type="RefSeq" id="WP_188517162.1">
    <property type="nucleotide sequence ID" value="NZ_BMES01000001.1"/>
</dbReference>
<name>A0A917I5V7_9HYPH</name>
<evidence type="ECO:0000313" key="2">
    <source>
        <dbReference type="EMBL" id="GGH16100.1"/>
    </source>
</evidence>
<protein>
    <recommendedName>
        <fullName evidence="1">DNA primase/polymerase bifunctional N-terminal domain-containing protein</fullName>
    </recommendedName>
</protein>
<reference evidence="2" key="1">
    <citation type="journal article" date="2014" name="Int. J. Syst. Evol. Microbiol.">
        <title>Complete genome sequence of Corynebacterium casei LMG S-19264T (=DSM 44701T), isolated from a smear-ripened cheese.</title>
        <authorList>
            <consortium name="US DOE Joint Genome Institute (JGI-PGF)"/>
            <person name="Walter F."/>
            <person name="Albersmeier A."/>
            <person name="Kalinowski J."/>
            <person name="Ruckert C."/>
        </authorList>
    </citation>
    <scope>NUCLEOTIDE SEQUENCE</scope>
    <source>
        <strain evidence="2">CGMCC 1.12214</strain>
    </source>
</reference>
<dbReference type="InterPro" id="IPR015330">
    <property type="entry name" value="DNA_primase/pol_bifunc_N"/>
</dbReference>
<organism evidence="2 3">
    <name type="scientific">Alsobacter metallidurans</name>
    <dbReference type="NCBI Taxonomy" id="340221"/>
    <lineage>
        <taxon>Bacteria</taxon>
        <taxon>Pseudomonadati</taxon>
        <taxon>Pseudomonadota</taxon>
        <taxon>Alphaproteobacteria</taxon>
        <taxon>Hyphomicrobiales</taxon>
        <taxon>Alsobacteraceae</taxon>
        <taxon>Alsobacter</taxon>
    </lineage>
</organism>
<dbReference type="Pfam" id="PF13481">
    <property type="entry name" value="AAA_25"/>
    <property type="match status" value="1"/>
</dbReference>
<dbReference type="InterPro" id="IPR027417">
    <property type="entry name" value="P-loop_NTPase"/>
</dbReference>
<sequence length="771" mass="84890">MNAPLIPRPTPARQFTGSLETNPFRAIWDLGYRSFVPIVPPGAELSSFSHLARNPSSRGKVPGELGFDGKWRGLKGWHTLQPTERRIDDWWAMRAGVGIRTGQQHDGSYIYLIDADTMSERWAAAIADKIAEQFGVLPLRIGRWPKAGYVVRMAQPLRYHRVTFGDVGLDGAQTELVEVLTSGKQFVCAGVHALTGQPYEWRVPLPPLAELPLHNPEQVLALLDDLRATLPKCSKALFEGSNGEFPPQETLRAANQDLLRRAAALIPNTSELFPTRVSMVKFGYACLAAFDDENEARAYFFDFCDRWSDGTNDADFIDREWARIHAPCKVGADWLFDMADAHSEGKFSKAEVWFDVEAAAAAEAAQTYQPLFPTAALPPHRAALSIQPYIPRDPRLIPPREWIYGQHYIRKFVSSTIAPGGLGKSSLSIAEALAMVTGKPLLGVQPRGTARVRYWNGEDPFEEIERRFAAAQLFFGLTPEDIGDRLFIDSGRDVPLVLANRQRDDVTIYEPVVKEIVAAMLTTKTDVIILDPFVSTHRVPENDNGAIDLVAKRWASIADVTNASAELVHHVRKTNGADITPEDSRGAGAFIAAARSVRTLNRMSPAEAEPLGLKALQPRLFRFGDGKANLAPPRANDRTEWMQLVSQPLGNGSGQGGAAFFAGDDVGVVTRFELPDAQAIFERDDLARAIDAVRQGGPWLNDVRGRDSWVGVPISIALGLDHDTDRAKIKAVLDALLKSGRLVRVTGKGANRKPRIFIEALPELPDEGIFG</sequence>
<dbReference type="AlphaFoldDB" id="A0A917I5V7"/>
<gene>
    <name evidence="2" type="ORF">GCM10007036_16510</name>
</gene>
<feature type="domain" description="DNA primase/polymerase bifunctional N-terminal" evidence="1">
    <location>
        <begin position="58"/>
        <end position="212"/>
    </location>
</feature>
<dbReference type="Pfam" id="PF09250">
    <property type="entry name" value="Prim-Pol"/>
    <property type="match status" value="1"/>
</dbReference>
<dbReference type="Gene3D" id="3.40.50.300">
    <property type="entry name" value="P-loop containing nucleotide triphosphate hydrolases"/>
    <property type="match status" value="1"/>
</dbReference>
<dbReference type="EMBL" id="BMES01000001">
    <property type="protein sequence ID" value="GGH16100.1"/>
    <property type="molecule type" value="Genomic_DNA"/>
</dbReference>
<accession>A0A917I5V7</accession>
<evidence type="ECO:0000313" key="3">
    <source>
        <dbReference type="Proteomes" id="UP000603912"/>
    </source>
</evidence>
<dbReference type="Proteomes" id="UP000603912">
    <property type="component" value="Unassembled WGS sequence"/>
</dbReference>